<accession>A0A448WF73</accession>
<evidence type="ECO:0000313" key="1">
    <source>
        <dbReference type="EMBL" id="VEL10307.1"/>
    </source>
</evidence>
<name>A0A448WF73_9PLAT</name>
<sequence>MSLQLSRDEMQLQCLPVDRLMGEMHVSPDAAFALHRSLFDTRLMMFVKID</sequence>
<evidence type="ECO:0000313" key="2">
    <source>
        <dbReference type="Proteomes" id="UP000784294"/>
    </source>
</evidence>
<gene>
    <name evidence="1" type="ORF">PXEA_LOCUS3747</name>
</gene>
<dbReference type="OrthoDB" id="10573158at2759"/>
<proteinExistence type="predicted"/>
<keyword evidence="2" id="KW-1185">Reference proteome</keyword>
<protein>
    <submittedName>
        <fullName evidence="1">Uncharacterized protein</fullName>
    </submittedName>
</protein>
<dbReference type="Proteomes" id="UP000784294">
    <property type="component" value="Unassembled WGS sequence"/>
</dbReference>
<dbReference type="AlphaFoldDB" id="A0A448WF73"/>
<reference evidence="1" key="1">
    <citation type="submission" date="2018-11" db="EMBL/GenBank/DDBJ databases">
        <authorList>
            <consortium name="Pathogen Informatics"/>
        </authorList>
    </citation>
    <scope>NUCLEOTIDE SEQUENCE</scope>
</reference>
<comment type="caution">
    <text evidence="1">The sequence shown here is derived from an EMBL/GenBank/DDBJ whole genome shotgun (WGS) entry which is preliminary data.</text>
</comment>
<dbReference type="EMBL" id="CAAALY010008639">
    <property type="protein sequence ID" value="VEL10307.1"/>
    <property type="molecule type" value="Genomic_DNA"/>
</dbReference>
<organism evidence="1 2">
    <name type="scientific">Protopolystoma xenopodis</name>
    <dbReference type="NCBI Taxonomy" id="117903"/>
    <lineage>
        <taxon>Eukaryota</taxon>
        <taxon>Metazoa</taxon>
        <taxon>Spiralia</taxon>
        <taxon>Lophotrochozoa</taxon>
        <taxon>Platyhelminthes</taxon>
        <taxon>Monogenea</taxon>
        <taxon>Polyopisthocotylea</taxon>
        <taxon>Polystomatidea</taxon>
        <taxon>Polystomatidae</taxon>
        <taxon>Protopolystoma</taxon>
    </lineage>
</organism>